<dbReference type="Proteomes" id="UP001295684">
    <property type="component" value="Unassembled WGS sequence"/>
</dbReference>
<sequence>MTPNAKMQEKRIITEFEKTVIFNDCLDKYNNQVSILEVSKWNNMPKKIIAIRDKIIKDKLTPMNIIKTSNQISINKSHDHLNTNIKSRDMKKSFALQGPINLLTPRLECENQIDRKTPKNSSFLQPPGSPLKSDRYSALITPEPKSPLSPIQPIKSRKMANPRNYKKPEKSKFSQKYNHNFKKLQKSIKPKTKSDPKLTKIGSVKFPPSKEDSRNLLILPKSLSPQPNIEPPIFFNTQITNSPKITNLKTSKSDFITNKCFNSTTNCFSPRRETAHKRVTSFEKYQKRCLKQVQKIIDKDTRGKPKYSLPEIQDSRRKGITGFRNFYILPPKDETPRKACENSQSYDNLKFIDCIIAKENKSGTFQIANDEQFRKIKDILDKRYGMKVPRSLKRNNQTFGHMSTMIKLNHMSSFSKVETESFLDSDSIESEELDDEILSEMPIPTKPIKNSFQNIKEKNQNFGSLKKYLNHVLIQTSSPALVRQHTQYRKMKDKMLNRRSETVYQRLQKDAKERGSKKDLSNTSDNGKQPLIRMNTNSLRKSIFHLHSSEDKTKRKTTFGVTQQSDAFRCFSPSDQTLI</sequence>
<evidence type="ECO:0000256" key="1">
    <source>
        <dbReference type="SAM" id="MobiDB-lite"/>
    </source>
</evidence>
<name>A0AAD1XQF0_EUPCR</name>
<feature type="compositionally biased region" description="Basic residues" evidence="1">
    <location>
        <begin position="179"/>
        <end position="191"/>
    </location>
</feature>
<reference evidence="2" key="1">
    <citation type="submission" date="2023-07" db="EMBL/GenBank/DDBJ databases">
        <authorList>
            <consortium name="AG Swart"/>
            <person name="Singh M."/>
            <person name="Singh A."/>
            <person name="Seah K."/>
            <person name="Emmerich C."/>
        </authorList>
    </citation>
    <scope>NUCLEOTIDE SEQUENCE</scope>
    <source>
        <strain evidence="2">DP1</strain>
    </source>
</reference>
<feature type="region of interest" description="Disordered" evidence="1">
    <location>
        <begin position="506"/>
        <end position="537"/>
    </location>
</feature>
<feature type="region of interest" description="Disordered" evidence="1">
    <location>
        <begin position="111"/>
        <end position="207"/>
    </location>
</feature>
<protein>
    <submittedName>
        <fullName evidence="2">Uncharacterized protein</fullName>
    </submittedName>
</protein>
<proteinExistence type="predicted"/>
<feature type="compositionally biased region" description="Basic and acidic residues" evidence="1">
    <location>
        <begin position="506"/>
        <end position="520"/>
    </location>
</feature>
<gene>
    <name evidence="2" type="ORF">ECRASSUSDP1_LOCUS18000</name>
</gene>
<organism evidence="2 3">
    <name type="scientific">Euplotes crassus</name>
    <dbReference type="NCBI Taxonomy" id="5936"/>
    <lineage>
        <taxon>Eukaryota</taxon>
        <taxon>Sar</taxon>
        <taxon>Alveolata</taxon>
        <taxon>Ciliophora</taxon>
        <taxon>Intramacronucleata</taxon>
        <taxon>Spirotrichea</taxon>
        <taxon>Hypotrichia</taxon>
        <taxon>Euplotida</taxon>
        <taxon>Euplotidae</taxon>
        <taxon>Moneuplotes</taxon>
    </lineage>
</organism>
<evidence type="ECO:0000313" key="3">
    <source>
        <dbReference type="Proteomes" id="UP001295684"/>
    </source>
</evidence>
<accession>A0AAD1XQF0</accession>
<evidence type="ECO:0000313" key="2">
    <source>
        <dbReference type="EMBL" id="CAI2376630.1"/>
    </source>
</evidence>
<dbReference type="AlphaFoldDB" id="A0AAD1XQF0"/>
<dbReference type="EMBL" id="CAMPGE010018191">
    <property type="protein sequence ID" value="CAI2376630.1"/>
    <property type="molecule type" value="Genomic_DNA"/>
</dbReference>
<comment type="caution">
    <text evidence="2">The sequence shown here is derived from an EMBL/GenBank/DDBJ whole genome shotgun (WGS) entry which is preliminary data.</text>
</comment>
<keyword evidence="3" id="KW-1185">Reference proteome</keyword>